<feature type="compositionally biased region" description="Polar residues" evidence="1">
    <location>
        <begin position="408"/>
        <end position="425"/>
    </location>
</feature>
<dbReference type="InterPro" id="IPR023393">
    <property type="entry name" value="START-like_dom_sf"/>
</dbReference>
<organism evidence="3 4">
    <name type="scientific">Venturia nashicola</name>
    <dbReference type="NCBI Taxonomy" id="86259"/>
    <lineage>
        <taxon>Eukaryota</taxon>
        <taxon>Fungi</taxon>
        <taxon>Dikarya</taxon>
        <taxon>Ascomycota</taxon>
        <taxon>Pezizomycotina</taxon>
        <taxon>Dothideomycetes</taxon>
        <taxon>Pleosporomycetidae</taxon>
        <taxon>Venturiales</taxon>
        <taxon>Venturiaceae</taxon>
        <taxon>Venturia</taxon>
    </lineage>
</organism>
<proteinExistence type="predicted"/>
<gene>
    <name evidence="3" type="ORF">E6O75_ATG02742</name>
</gene>
<dbReference type="STRING" id="86259.A0A4Z1P609"/>
<dbReference type="AlphaFoldDB" id="A0A4Z1P609"/>
<dbReference type="SUPFAM" id="SSF55961">
    <property type="entry name" value="Bet v1-like"/>
    <property type="match status" value="1"/>
</dbReference>
<dbReference type="OrthoDB" id="5403181at2759"/>
<evidence type="ECO:0000256" key="1">
    <source>
        <dbReference type="SAM" id="MobiDB-lite"/>
    </source>
</evidence>
<name>A0A4Z1P609_9PEZI</name>
<feature type="region of interest" description="Disordered" evidence="1">
    <location>
        <begin position="675"/>
        <end position="716"/>
    </location>
</feature>
<feature type="compositionally biased region" description="Basic and acidic residues" evidence="1">
    <location>
        <begin position="295"/>
        <end position="307"/>
    </location>
</feature>
<feature type="compositionally biased region" description="Basic and acidic residues" evidence="1">
    <location>
        <begin position="542"/>
        <end position="631"/>
    </location>
</feature>
<feature type="compositionally biased region" description="Polar residues" evidence="1">
    <location>
        <begin position="705"/>
        <end position="716"/>
    </location>
</feature>
<dbReference type="PANTHER" id="PTHR40370">
    <property type="entry name" value="EXPRESSED PROTEIN"/>
    <property type="match status" value="1"/>
</dbReference>
<feature type="compositionally biased region" description="Polar residues" evidence="1">
    <location>
        <begin position="266"/>
        <end position="278"/>
    </location>
</feature>
<feature type="compositionally biased region" description="Polar residues" evidence="1">
    <location>
        <begin position="371"/>
        <end position="384"/>
    </location>
</feature>
<comment type="caution">
    <text evidence="3">The sequence shown here is derived from an EMBL/GenBank/DDBJ whole genome shotgun (WGS) entry which is preliminary data.</text>
</comment>
<feature type="region of interest" description="Disordered" evidence="1">
    <location>
        <begin position="263"/>
        <end position="320"/>
    </location>
</feature>
<accession>A0A4Z1P609</accession>
<evidence type="ECO:0000259" key="2">
    <source>
        <dbReference type="Pfam" id="PF11274"/>
    </source>
</evidence>
<feature type="region of interest" description="Disordered" evidence="1">
    <location>
        <begin position="1"/>
        <end position="21"/>
    </location>
</feature>
<feature type="compositionally biased region" description="Basic and acidic residues" evidence="1">
    <location>
        <begin position="515"/>
        <end position="535"/>
    </location>
</feature>
<keyword evidence="4" id="KW-1185">Reference proteome</keyword>
<dbReference type="InterPro" id="IPR024500">
    <property type="entry name" value="DUF3074"/>
</dbReference>
<sequence length="716" mass="78906">MSKLHDALGSLSPTDWDSIPHDNTLPQFLKQTFSDAELICNSIPPPPGGSDFLSSTPNTSVGNATSAAEIIHSQARPAPPAPDHASLQKSWGKPLKIAAKDNPLDITMYKMAGHDRHGAWFARRSVHEGLGFTKWKRAMQKEFSQSLAVKGGPGEGSVRGIGADQRLEQKVIEGVGSLEVFQLSAQFPGPVAPREFITCLMTTDAGLTEKSAAHGEGTSDSKVVPRHWMVVSVPMDHPSAPARQGLVRGSYESVEMIREIPLTPWKSKSTPNLPNTDGSTERGRARGSTIGYAESRGESAKGERMDNHGSTADDPESNPVEWIMVTRSDPGGGIPRFMVERGTPASITADAAKFLDWATTIEDTPDIEEASQPSQEGAMQQQSEQRIKRKSTEYSAAAGNGHLAGVSPQATRSESTFEPSNPSHTGVIASLTSAVQSGIESYAPMVVQNNLPEFMHPSSRRGYDSDTSSSDDSFESFDNAIEYKTAYEGPRSPDPLASESDLSMFPDDSSGVTEKGLERRGTDTSEHVRYERELAKLTAKRKQLDDRMERVRQDEIKRTRELSEKEGKEAEKTKEKIEKEKKKQEGKYEKELRKLEQKKEKEAKRLEDRQRKHRDKDQLSRVTRERNEYRRQVEILRRENELLHLQLGDSQNQNTLLVQKLGKTGGGNDILNAVREEAKGGRNRASSVDTKASRRSGESGVGSSKLSQEVKNVAHQ</sequence>
<dbReference type="EMBL" id="SNSC02000005">
    <property type="protein sequence ID" value="TID24377.1"/>
    <property type="molecule type" value="Genomic_DNA"/>
</dbReference>
<evidence type="ECO:0000313" key="3">
    <source>
        <dbReference type="EMBL" id="TID24377.1"/>
    </source>
</evidence>
<reference evidence="3 4" key="1">
    <citation type="submission" date="2019-04" db="EMBL/GenBank/DDBJ databases">
        <title>High contiguity whole genome sequence and gene annotation resource for two Venturia nashicola isolates.</title>
        <authorList>
            <person name="Prokchorchik M."/>
            <person name="Won K."/>
            <person name="Lee Y."/>
            <person name="Choi E.D."/>
            <person name="Segonzac C."/>
            <person name="Sohn K.H."/>
        </authorList>
    </citation>
    <scope>NUCLEOTIDE SEQUENCE [LARGE SCALE GENOMIC DNA]</scope>
    <source>
        <strain evidence="3 4">PRI2</strain>
    </source>
</reference>
<dbReference type="Gene3D" id="3.30.530.20">
    <property type="match status" value="1"/>
</dbReference>
<dbReference type="Proteomes" id="UP000298493">
    <property type="component" value="Unassembled WGS sequence"/>
</dbReference>
<dbReference type="Pfam" id="PF11274">
    <property type="entry name" value="DUF3074"/>
    <property type="match status" value="1"/>
</dbReference>
<protein>
    <recommendedName>
        <fullName evidence="2">DUF3074 domain-containing protein</fullName>
    </recommendedName>
</protein>
<dbReference type="PANTHER" id="PTHR40370:SF1">
    <property type="entry name" value="DUF3074 DOMAIN-CONTAINING PROTEIN"/>
    <property type="match status" value="1"/>
</dbReference>
<feature type="region of interest" description="Disordered" evidence="1">
    <location>
        <begin position="368"/>
        <end position="425"/>
    </location>
</feature>
<feature type="region of interest" description="Disordered" evidence="1">
    <location>
        <begin position="457"/>
        <end position="631"/>
    </location>
</feature>
<evidence type="ECO:0000313" key="4">
    <source>
        <dbReference type="Proteomes" id="UP000298493"/>
    </source>
</evidence>
<feature type="domain" description="DUF3074" evidence="2">
    <location>
        <begin position="120"/>
        <end position="358"/>
    </location>
</feature>